<accession>A0A0C1XZL1</accession>
<sequence length="136" mass="14424">MRSTSTQRGVAAIEFALVLVFLIPLAFGITELGRAFYQYNTLVKATRNGARALAAGQTVNIDRMTVYGNPEGSGAPLVDGLSLSMVDIPPEQTVAYEGGTMKVVTVSIHGFKFVSLVPGVIGDIEFGPISTSMRRG</sequence>
<dbReference type="AlphaFoldDB" id="A0A0C1XZL1"/>
<gene>
    <name evidence="2" type="ORF">TSA66_04425</name>
</gene>
<reference evidence="2 3" key="1">
    <citation type="submission" date="2014-12" db="EMBL/GenBank/DDBJ databases">
        <title>Denitrispirillum autotrophicum gen. nov., sp. nov., Denitrifying, Facultatively Autotrophic Bacteria Isolated from Rice Paddy Soil.</title>
        <authorList>
            <person name="Ishii S."/>
            <person name="Ashida N."/>
            <person name="Ohno H."/>
            <person name="Otsuka S."/>
            <person name="Yokota A."/>
            <person name="Senoo K."/>
        </authorList>
    </citation>
    <scope>NUCLEOTIDE SEQUENCE [LARGE SCALE GENOMIC DNA]</scope>
    <source>
        <strain evidence="2 3">TSA66</strain>
    </source>
</reference>
<comment type="caution">
    <text evidence="2">The sequence shown here is derived from an EMBL/GenBank/DDBJ whole genome shotgun (WGS) entry which is preliminary data.</text>
</comment>
<evidence type="ECO:0000313" key="2">
    <source>
        <dbReference type="EMBL" id="KIF80223.1"/>
    </source>
</evidence>
<dbReference type="EMBL" id="JWJG01000028">
    <property type="protein sequence ID" value="KIF80223.1"/>
    <property type="molecule type" value="Genomic_DNA"/>
</dbReference>
<organism evidence="2 3">
    <name type="scientific">Noviherbaspirillum autotrophicum</name>
    <dbReference type="NCBI Taxonomy" id="709839"/>
    <lineage>
        <taxon>Bacteria</taxon>
        <taxon>Pseudomonadati</taxon>
        <taxon>Pseudomonadota</taxon>
        <taxon>Betaproteobacteria</taxon>
        <taxon>Burkholderiales</taxon>
        <taxon>Oxalobacteraceae</taxon>
        <taxon>Noviherbaspirillum</taxon>
    </lineage>
</organism>
<proteinExistence type="predicted"/>
<dbReference type="OrthoDB" id="7026216at2"/>
<dbReference type="STRING" id="709839.TSA66_04425"/>
<protein>
    <recommendedName>
        <fullName evidence="1">TadE-like domain-containing protein</fullName>
    </recommendedName>
</protein>
<dbReference type="Proteomes" id="UP000031572">
    <property type="component" value="Unassembled WGS sequence"/>
</dbReference>
<keyword evidence="3" id="KW-1185">Reference proteome</keyword>
<feature type="domain" description="TadE-like" evidence="1">
    <location>
        <begin position="9"/>
        <end position="51"/>
    </location>
</feature>
<evidence type="ECO:0000313" key="3">
    <source>
        <dbReference type="Proteomes" id="UP000031572"/>
    </source>
</evidence>
<dbReference type="Pfam" id="PF07811">
    <property type="entry name" value="TadE"/>
    <property type="match status" value="1"/>
</dbReference>
<dbReference type="RefSeq" id="WP_040039139.1">
    <property type="nucleotide sequence ID" value="NZ_JWJG01000028.1"/>
</dbReference>
<dbReference type="InterPro" id="IPR012495">
    <property type="entry name" value="TadE-like_dom"/>
</dbReference>
<name>A0A0C1XZL1_9BURK</name>
<evidence type="ECO:0000259" key="1">
    <source>
        <dbReference type="Pfam" id="PF07811"/>
    </source>
</evidence>